<dbReference type="Proteomes" id="UP000294360">
    <property type="component" value="Chromosome"/>
</dbReference>
<evidence type="ECO:0000313" key="1">
    <source>
        <dbReference type="EMBL" id="VFU09831.1"/>
    </source>
</evidence>
<dbReference type="EC" id="2.3.1.179" evidence="1"/>
<proteinExistence type="predicted"/>
<accession>A0A4U8Z348</accession>
<reference evidence="1 2" key="1">
    <citation type="submission" date="2019-03" db="EMBL/GenBank/DDBJ databases">
        <authorList>
            <person name="Kox A.R. M."/>
        </authorList>
    </citation>
    <scope>NUCLEOTIDE SEQUENCE [LARGE SCALE GENOMIC DNA]</scope>
    <source>
        <strain evidence="1">MTUNDRAET4 annotated genome</strain>
    </source>
</reference>
<dbReference type="EC" id="2.3.1.41" evidence="1"/>
<evidence type="ECO:0000313" key="2">
    <source>
        <dbReference type="Proteomes" id="UP000294360"/>
    </source>
</evidence>
<sequence length="43" mass="4709">MAGAGALEPVDDARDGAERLNPFLINKLEPEPENRFPIFGPML</sequence>
<dbReference type="EMBL" id="LR536450">
    <property type="protein sequence ID" value="VFU09831.1"/>
    <property type="molecule type" value="Genomic_DNA"/>
</dbReference>
<keyword evidence="1" id="KW-0808">Transferase</keyword>
<organism evidence="1 2">
    <name type="scientific">Methylocella tundrae</name>
    <dbReference type="NCBI Taxonomy" id="227605"/>
    <lineage>
        <taxon>Bacteria</taxon>
        <taxon>Pseudomonadati</taxon>
        <taxon>Pseudomonadota</taxon>
        <taxon>Alphaproteobacteria</taxon>
        <taxon>Hyphomicrobiales</taxon>
        <taxon>Beijerinckiaceae</taxon>
        <taxon>Methylocella</taxon>
    </lineage>
</organism>
<dbReference type="GO" id="GO:0004315">
    <property type="term" value="F:3-oxoacyl-[acyl-carrier-protein] synthase activity"/>
    <property type="evidence" value="ECO:0007669"/>
    <property type="project" value="UniProtKB-EC"/>
</dbReference>
<name>A0A4U8Z348_METTU</name>
<dbReference type="KEGG" id="mtun:MTUNDRAET4_2944"/>
<gene>
    <name evidence="1" type="ORF">MTUNDRAET4_2944</name>
</gene>
<protein>
    <submittedName>
        <fullName evidence="1">3-oxoacyl-(Acyl carrier protein) synthase II</fullName>
        <ecNumber evidence="1">2.3.1.179</ecNumber>
        <ecNumber evidence="1">2.3.1.41</ecNumber>
    </submittedName>
</protein>
<keyword evidence="1" id="KW-0012">Acyltransferase</keyword>
<dbReference type="AlphaFoldDB" id="A0A4U8Z348"/>